<protein>
    <recommendedName>
        <fullName evidence="5">Saposin B-type domain-containing protein</fullName>
    </recommendedName>
</protein>
<reference evidence="6 7" key="1">
    <citation type="submission" date="2023-03" db="EMBL/GenBank/DDBJ databases">
        <title>High recombination rates correlate with genetic variation in Cardiocondyla obscurior ants.</title>
        <authorList>
            <person name="Errbii M."/>
        </authorList>
    </citation>
    <scope>NUCLEOTIDE SEQUENCE [LARGE SCALE GENOMIC DNA]</scope>
    <source>
        <strain evidence="6">Alpha-2009</strain>
        <tissue evidence="6">Whole body</tissue>
    </source>
</reference>
<dbReference type="InterPro" id="IPR042415">
    <property type="entry name" value="CNPY"/>
</dbReference>
<evidence type="ECO:0000256" key="1">
    <source>
        <dbReference type="ARBA" id="ARBA00007285"/>
    </source>
</evidence>
<dbReference type="EMBL" id="JADYXP020000007">
    <property type="protein sequence ID" value="KAL0121200.1"/>
    <property type="molecule type" value="Genomic_DNA"/>
</dbReference>
<dbReference type="GO" id="GO:0005783">
    <property type="term" value="C:endoplasmic reticulum"/>
    <property type="evidence" value="ECO:0007669"/>
    <property type="project" value="TreeGrafter"/>
</dbReference>
<proteinExistence type="inferred from homology"/>
<evidence type="ECO:0000256" key="2">
    <source>
        <dbReference type="ARBA" id="ARBA00023157"/>
    </source>
</evidence>
<accession>A0AAW2G436</accession>
<keyword evidence="4" id="KW-0732">Signal</keyword>
<sequence>MRFLPFFGLCLIIAKAESKEIDLHHVKCLVCRETMNELENAVLKANPNKLIDVGNFRMDAEGNTIHKKIPLSQSETHITILLDHICDKLTDYVRATRKSDNQLVIFNLMDPSGGMNPMMSEVDVIQDGDLNKSLEYYCRDIVNEFEEDIVSLYVDKISNKKKVLCTEISRLCENYTDNQDNDDDDDDVDNYDSNFYGDKDEL</sequence>
<feature type="compositionally biased region" description="Acidic residues" evidence="3">
    <location>
        <begin position="179"/>
        <end position="190"/>
    </location>
</feature>
<dbReference type="InterPro" id="IPR008139">
    <property type="entry name" value="SaposinB_dom"/>
</dbReference>
<dbReference type="InterPro" id="IPR021852">
    <property type="entry name" value="DUF3456"/>
</dbReference>
<keyword evidence="2" id="KW-1015">Disulfide bond</keyword>
<keyword evidence="7" id="KW-1185">Reference proteome</keyword>
<dbReference type="PANTHER" id="PTHR13341:SF2">
    <property type="entry name" value="PROTEIN SEELE"/>
    <property type="match status" value="1"/>
</dbReference>
<feature type="domain" description="Saposin B-type" evidence="5">
    <location>
        <begin position="24"/>
        <end position="176"/>
    </location>
</feature>
<dbReference type="PROSITE" id="PS50015">
    <property type="entry name" value="SAP_B"/>
    <property type="match status" value="1"/>
</dbReference>
<organism evidence="6 7">
    <name type="scientific">Cardiocondyla obscurior</name>
    <dbReference type="NCBI Taxonomy" id="286306"/>
    <lineage>
        <taxon>Eukaryota</taxon>
        <taxon>Metazoa</taxon>
        <taxon>Ecdysozoa</taxon>
        <taxon>Arthropoda</taxon>
        <taxon>Hexapoda</taxon>
        <taxon>Insecta</taxon>
        <taxon>Pterygota</taxon>
        <taxon>Neoptera</taxon>
        <taxon>Endopterygota</taxon>
        <taxon>Hymenoptera</taxon>
        <taxon>Apocrita</taxon>
        <taxon>Aculeata</taxon>
        <taxon>Formicoidea</taxon>
        <taxon>Formicidae</taxon>
        <taxon>Myrmicinae</taxon>
        <taxon>Cardiocondyla</taxon>
    </lineage>
</organism>
<feature type="chain" id="PRO_5043946277" description="Saposin B-type domain-containing protein" evidence="4">
    <location>
        <begin position="19"/>
        <end position="202"/>
    </location>
</feature>
<name>A0AAW2G436_9HYME</name>
<comment type="caution">
    <text evidence="6">The sequence shown here is derived from an EMBL/GenBank/DDBJ whole genome shotgun (WGS) entry which is preliminary data.</text>
</comment>
<evidence type="ECO:0000313" key="7">
    <source>
        <dbReference type="Proteomes" id="UP001430953"/>
    </source>
</evidence>
<evidence type="ECO:0000313" key="6">
    <source>
        <dbReference type="EMBL" id="KAL0121200.1"/>
    </source>
</evidence>
<gene>
    <name evidence="6" type="ORF">PUN28_008704</name>
</gene>
<dbReference type="Gene3D" id="1.10.225.10">
    <property type="entry name" value="Saposin-like"/>
    <property type="match status" value="1"/>
</dbReference>
<comment type="similarity">
    <text evidence="1">Belongs to the canopy family.</text>
</comment>
<dbReference type="Proteomes" id="UP001430953">
    <property type="component" value="Unassembled WGS sequence"/>
</dbReference>
<evidence type="ECO:0000256" key="4">
    <source>
        <dbReference type="SAM" id="SignalP"/>
    </source>
</evidence>
<dbReference type="Pfam" id="PF11938">
    <property type="entry name" value="DUF3456"/>
    <property type="match status" value="1"/>
</dbReference>
<evidence type="ECO:0000256" key="3">
    <source>
        <dbReference type="SAM" id="MobiDB-lite"/>
    </source>
</evidence>
<feature type="signal peptide" evidence="4">
    <location>
        <begin position="1"/>
        <end position="18"/>
    </location>
</feature>
<dbReference type="AlphaFoldDB" id="A0AAW2G436"/>
<dbReference type="PANTHER" id="PTHR13341">
    <property type="entry name" value="MIR-INTERACTING SAPOSIN-LIKE PROTEIN"/>
    <property type="match status" value="1"/>
</dbReference>
<feature type="region of interest" description="Disordered" evidence="3">
    <location>
        <begin position="175"/>
        <end position="202"/>
    </location>
</feature>
<evidence type="ECO:0000259" key="5">
    <source>
        <dbReference type="PROSITE" id="PS50015"/>
    </source>
</evidence>